<reference evidence="13 14" key="1">
    <citation type="submission" date="2015-07" db="EMBL/GenBank/DDBJ databases">
        <title>Genome sequence of Ornatilinea apprima DSM 23815.</title>
        <authorList>
            <person name="Hemp J."/>
            <person name="Ward L.M."/>
            <person name="Pace L.A."/>
            <person name="Fischer W.W."/>
        </authorList>
    </citation>
    <scope>NUCLEOTIDE SEQUENCE [LARGE SCALE GENOMIC DNA]</scope>
    <source>
        <strain evidence="13 14">P3M-1</strain>
    </source>
</reference>
<keyword evidence="3 9" id="KW-0963">Cytoplasm</keyword>
<evidence type="ECO:0000256" key="6">
    <source>
        <dbReference type="ARBA" id="ARBA00022705"/>
    </source>
</evidence>
<dbReference type="PIRSF" id="PIRSF000804">
    <property type="entry name" value="DNA_pol_III_b"/>
    <property type="match status" value="1"/>
</dbReference>
<dbReference type="STRING" id="1134406.ADN00_12900"/>
<dbReference type="RefSeq" id="WP_075063430.1">
    <property type="nucleotide sequence ID" value="NZ_LGCL01000027.1"/>
</dbReference>
<evidence type="ECO:0000313" key="14">
    <source>
        <dbReference type="Proteomes" id="UP000050417"/>
    </source>
</evidence>
<dbReference type="PANTHER" id="PTHR30478">
    <property type="entry name" value="DNA POLYMERASE III SUBUNIT BETA"/>
    <property type="match status" value="1"/>
</dbReference>
<dbReference type="EMBL" id="LGCL01000027">
    <property type="protein sequence ID" value="KPL75534.1"/>
    <property type="molecule type" value="Genomic_DNA"/>
</dbReference>
<dbReference type="InterPro" id="IPR022637">
    <property type="entry name" value="DNA_polIII_beta_cen"/>
</dbReference>
<comment type="similarity">
    <text evidence="2 9">Belongs to the beta sliding clamp family.</text>
</comment>
<comment type="subcellular location">
    <subcellularLocation>
        <location evidence="1 9">Cytoplasm</location>
    </subcellularLocation>
</comment>
<evidence type="ECO:0000259" key="12">
    <source>
        <dbReference type="Pfam" id="PF02768"/>
    </source>
</evidence>
<sequence length="389" mass="41789">MASKVTVQKNTFAESLAIVGRAIASHTHLPVLGNILISKEESQLRLSATDLTIGVSVWMDAKMDGDVGLTLPAKTLTDVVNSFTEPEVTFSVNGKPEAALKCGTYKGVVKGMEAEEFPKMPEFDTSGGIPIDAATLKEMIRAVAFAASVDESRPVLTGVLLQMEGKTISLAATDGFRLALHKTEVALSLEKKQLIIPASVLKEVLRILSATKASTVTLYLPSAGSQVVLRLDDSRRVQIVSQLIDGKFPDYQVIIPKGYKTRTIVDAGELLKACKQAGIIAREGSNVVRFHLQPGTDQSGKVKLLAASAETGESEIELDATVEGQELEIAFNVKFLQDALEAISTKRVVIETNAHNTPAMIRPAGCVASPTGEEQDAYRYVLMPMHIDS</sequence>
<dbReference type="Proteomes" id="UP000050417">
    <property type="component" value="Unassembled WGS sequence"/>
</dbReference>
<evidence type="ECO:0000256" key="9">
    <source>
        <dbReference type="PIRNR" id="PIRNR000804"/>
    </source>
</evidence>
<evidence type="ECO:0000256" key="2">
    <source>
        <dbReference type="ARBA" id="ARBA00010752"/>
    </source>
</evidence>
<evidence type="ECO:0000256" key="8">
    <source>
        <dbReference type="ARBA" id="ARBA00023125"/>
    </source>
</evidence>
<feature type="domain" description="DNA polymerase III beta sliding clamp C-terminal" evidence="12">
    <location>
        <begin position="254"/>
        <end position="364"/>
    </location>
</feature>
<name>A0A0P6X343_9CHLR</name>
<organism evidence="13 14">
    <name type="scientific">Ornatilinea apprima</name>
    <dbReference type="NCBI Taxonomy" id="1134406"/>
    <lineage>
        <taxon>Bacteria</taxon>
        <taxon>Bacillati</taxon>
        <taxon>Chloroflexota</taxon>
        <taxon>Anaerolineae</taxon>
        <taxon>Anaerolineales</taxon>
        <taxon>Anaerolineaceae</taxon>
        <taxon>Ornatilinea</taxon>
    </lineage>
</organism>
<comment type="caution">
    <text evidence="13">The sequence shown here is derived from an EMBL/GenBank/DDBJ whole genome shotgun (WGS) entry which is preliminary data.</text>
</comment>
<dbReference type="OrthoDB" id="8421503at2"/>
<dbReference type="Pfam" id="PF00712">
    <property type="entry name" value="DNA_pol3_beta"/>
    <property type="match status" value="1"/>
</dbReference>
<proteinExistence type="inferred from homology"/>
<feature type="domain" description="DNA polymerase III beta sliding clamp N-terminal" evidence="10">
    <location>
        <begin position="4"/>
        <end position="121"/>
    </location>
</feature>
<dbReference type="GO" id="GO:0008408">
    <property type="term" value="F:3'-5' exonuclease activity"/>
    <property type="evidence" value="ECO:0007669"/>
    <property type="project" value="InterPro"/>
</dbReference>
<keyword evidence="6 9" id="KW-0235">DNA replication</keyword>
<dbReference type="InterPro" id="IPR001001">
    <property type="entry name" value="DNA_polIII_beta"/>
</dbReference>
<dbReference type="SUPFAM" id="SSF55979">
    <property type="entry name" value="DNA clamp"/>
    <property type="match status" value="3"/>
</dbReference>
<keyword evidence="5 9" id="KW-0548">Nucleotidyltransferase</keyword>
<keyword evidence="8" id="KW-0238">DNA-binding</keyword>
<dbReference type="InterPro" id="IPR022635">
    <property type="entry name" value="DNA_polIII_beta_C"/>
</dbReference>
<evidence type="ECO:0000256" key="4">
    <source>
        <dbReference type="ARBA" id="ARBA00022679"/>
    </source>
</evidence>
<dbReference type="GO" id="GO:0009360">
    <property type="term" value="C:DNA polymerase III complex"/>
    <property type="evidence" value="ECO:0007669"/>
    <property type="project" value="InterPro"/>
</dbReference>
<evidence type="ECO:0000259" key="11">
    <source>
        <dbReference type="Pfam" id="PF02767"/>
    </source>
</evidence>
<dbReference type="InterPro" id="IPR046938">
    <property type="entry name" value="DNA_clamp_sf"/>
</dbReference>
<evidence type="ECO:0000259" key="10">
    <source>
        <dbReference type="Pfam" id="PF00712"/>
    </source>
</evidence>
<dbReference type="PATRIC" id="fig|1134406.4.peg.1275"/>
<protein>
    <recommendedName>
        <fullName evidence="9">Beta sliding clamp</fullName>
    </recommendedName>
</protein>
<evidence type="ECO:0000313" key="13">
    <source>
        <dbReference type="EMBL" id="KPL75534.1"/>
    </source>
</evidence>
<evidence type="ECO:0000256" key="1">
    <source>
        <dbReference type="ARBA" id="ARBA00004496"/>
    </source>
</evidence>
<dbReference type="CDD" id="cd00140">
    <property type="entry name" value="beta_clamp"/>
    <property type="match status" value="1"/>
</dbReference>
<keyword evidence="4 9" id="KW-0808">Transferase</keyword>
<dbReference type="InterPro" id="IPR022634">
    <property type="entry name" value="DNA_polIII_beta_N"/>
</dbReference>
<dbReference type="AlphaFoldDB" id="A0A0P6X343"/>
<dbReference type="SMART" id="SM00480">
    <property type="entry name" value="POL3Bc"/>
    <property type="match status" value="1"/>
</dbReference>
<gene>
    <name evidence="13" type="ORF">ADN00_12900</name>
</gene>
<comment type="function">
    <text evidence="9">Confers DNA tethering and processivity to DNA polymerases and other proteins. Acts as a clamp, forming a ring around DNA (a reaction catalyzed by the clamp-loading complex) which diffuses in an ATP-independent manner freely and bidirectionally along dsDNA. Initially characterized for its ability to contact the catalytic subunit of DNA polymerase III (Pol III), a complex, multichain enzyme responsible for most of the replicative synthesis in bacteria; Pol III exhibits 3'-5' exonuclease proofreading activity. The beta chain is required for initiation of replication as well as for processivity of DNA replication.</text>
</comment>
<dbReference type="GO" id="GO:0006271">
    <property type="term" value="P:DNA strand elongation involved in DNA replication"/>
    <property type="evidence" value="ECO:0007669"/>
    <property type="project" value="TreeGrafter"/>
</dbReference>
<keyword evidence="14" id="KW-1185">Reference proteome</keyword>
<evidence type="ECO:0000256" key="7">
    <source>
        <dbReference type="ARBA" id="ARBA00022932"/>
    </source>
</evidence>
<dbReference type="PANTHER" id="PTHR30478:SF0">
    <property type="entry name" value="BETA SLIDING CLAMP"/>
    <property type="match status" value="1"/>
</dbReference>
<comment type="subunit">
    <text evidence="9">Forms a ring-shaped head-to-tail homodimer around DNA.</text>
</comment>
<evidence type="ECO:0000256" key="5">
    <source>
        <dbReference type="ARBA" id="ARBA00022695"/>
    </source>
</evidence>
<accession>A0A0P6X343</accession>
<dbReference type="GO" id="GO:0003887">
    <property type="term" value="F:DNA-directed DNA polymerase activity"/>
    <property type="evidence" value="ECO:0007669"/>
    <property type="project" value="UniProtKB-UniRule"/>
</dbReference>
<evidence type="ECO:0000256" key="3">
    <source>
        <dbReference type="ARBA" id="ARBA00022490"/>
    </source>
</evidence>
<dbReference type="NCBIfam" id="TIGR00663">
    <property type="entry name" value="dnan"/>
    <property type="match status" value="1"/>
</dbReference>
<keyword evidence="7 9" id="KW-0239">DNA-directed DNA polymerase</keyword>
<feature type="domain" description="DNA polymerase III beta sliding clamp central" evidence="11">
    <location>
        <begin position="131"/>
        <end position="250"/>
    </location>
</feature>
<dbReference type="Pfam" id="PF02768">
    <property type="entry name" value="DNA_pol3_beta_3"/>
    <property type="match status" value="1"/>
</dbReference>
<dbReference type="Gene3D" id="3.10.150.10">
    <property type="entry name" value="DNA Polymerase III, subunit A, domain 2"/>
    <property type="match status" value="1"/>
</dbReference>
<dbReference type="GO" id="GO:0005737">
    <property type="term" value="C:cytoplasm"/>
    <property type="evidence" value="ECO:0007669"/>
    <property type="project" value="UniProtKB-SubCell"/>
</dbReference>
<dbReference type="Pfam" id="PF02767">
    <property type="entry name" value="DNA_pol3_beta_2"/>
    <property type="match status" value="1"/>
</dbReference>
<dbReference type="GO" id="GO:0003677">
    <property type="term" value="F:DNA binding"/>
    <property type="evidence" value="ECO:0007669"/>
    <property type="project" value="UniProtKB-UniRule"/>
</dbReference>
<dbReference type="Gene3D" id="3.70.10.10">
    <property type="match status" value="1"/>
</dbReference>